<gene>
    <name evidence="2" type="ORF">COHA_000059</name>
</gene>
<keyword evidence="1" id="KW-0472">Membrane</keyword>
<proteinExistence type="predicted"/>
<dbReference type="EMBL" id="JADXDR010000002">
    <property type="protein sequence ID" value="KAI7846448.1"/>
    <property type="molecule type" value="Genomic_DNA"/>
</dbReference>
<protein>
    <submittedName>
        <fullName evidence="2">Uncharacterized protein</fullName>
    </submittedName>
</protein>
<feature type="transmembrane region" description="Helical" evidence="1">
    <location>
        <begin position="39"/>
        <end position="63"/>
    </location>
</feature>
<name>A0AAD5E0Z6_9CHLO</name>
<keyword evidence="1" id="KW-1133">Transmembrane helix</keyword>
<sequence>MVTITGAAFVIAPSVYLSKDSLAGDTCFCQSLDSGICTYLMATASTAIALSAVAVMLTCCCCCTHRYNIKGSTACWVWVLDQLCATVPAVMWGILYWQLVENMNTCNDNTVPSYSFLSDPLVSGSNGAAAQLELQDKAHFNHNTRQQIKVFSIALCGICTFVALLALLRRAFGCHAPGERDRKEVDNPDYEWRNAWASTTFTSV</sequence>
<dbReference type="Proteomes" id="UP001205105">
    <property type="component" value="Unassembled WGS sequence"/>
</dbReference>
<evidence type="ECO:0000313" key="2">
    <source>
        <dbReference type="EMBL" id="KAI7846448.1"/>
    </source>
</evidence>
<dbReference type="AlphaFoldDB" id="A0AAD5E0Z6"/>
<feature type="transmembrane region" description="Helical" evidence="1">
    <location>
        <begin position="75"/>
        <end position="95"/>
    </location>
</feature>
<reference evidence="2" key="1">
    <citation type="submission" date="2020-11" db="EMBL/GenBank/DDBJ databases">
        <title>Chlorella ohadii genome sequencing and assembly.</title>
        <authorList>
            <person name="Murik O."/>
            <person name="Treves H."/>
            <person name="Kedem I."/>
            <person name="Shotland Y."/>
            <person name="Kaplan A."/>
        </authorList>
    </citation>
    <scope>NUCLEOTIDE SEQUENCE</scope>
    <source>
        <strain evidence="2">1</strain>
    </source>
</reference>
<evidence type="ECO:0000256" key="1">
    <source>
        <dbReference type="SAM" id="Phobius"/>
    </source>
</evidence>
<keyword evidence="1" id="KW-0812">Transmembrane</keyword>
<comment type="caution">
    <text evidence="2">The sequence shown here is derived from an EMBL/GenBank/DDBJ whole genome shotgun (WGS) entry which is preliminary data.</text>
</comment>
<evidence type="ECO:0000313" key="3">
    <source>
        <dbReference type="Proteomes" id="UP001205105"/>
    </source>
</evidence>
<organism evidence="2 3">
    <name type="scientific">Chlorella ohadii</name>
    <dbReference type="NCBI Taxonomy" id="2649997"/>
    <lineage>
        <taxon>Eukaryota</taxon>
        <taxon>Viridiplantae</taxon>
        <taxon>Chlorophyta</taxon>
        <taxon>core chlorophytes</taxon>
        <taxon>Trebouxiophyceae</taxon>
        <taxon>Chlorellales</taxon>
        <taxon>Chlorellaceae</taxon>
        <taxon>Chlorella clade</taxon>
        <taxon>Chlorella</taxon>
    </lineage>
</organism>
<accession>A0AAD5E0Z6</accession>
<feature type="transmembrane region" description="Helical" evidence="1">
    <location>
        <begin position="150"/>
        <end position="168"/>
    </location>
</feature>
<keyword evidence="3" id="KW-1185">Reference proteome</keyword>